<reference evidence="2 3" key="1">
    <citation type="submission" date="2019-10" db="EMBL/GenBank/DDBJ databases">
        <title>Vibrio sp. nov. isolated from a shrimp pond.</title>
        <authorList>
            <person name="Gomez-Gil B."/>
            <person name="Enciso-Ibarra J."/>
            <person name="Enciso-Ibarra K."/>
            <person name="Bolan-Mejia C."/>
        </authorList>
    </citation>
    <scope>NUCLEOTIDE SEQUENCE [LARGE SCALE GENOMIC DNA]</scope>
    <source>
        <strain evidence="2 3">CAIM 722</strain>
    </source>
</reference>
<comment type="caution">
    <text evidence="2">The sequence shown here is derived from an EMBL/GenBank/DDBJ whole genome shotgun (WGS) entry which is preliminary data.</text>
</comment>
<proteinExistence type="predicted"/>
<accession>A0A7X4LJ54</accession>
<name>A0A7X4LJ54_9VIBR</name>
<feature type="domain" description="Pvc16 N-terminal" evidence="1">
    <location>
        <begin position="21"/>
        <end position="190"/>
    </location>
</feature>
<evidence type="ECO:0000313" key="3">
    <source>
        <dbReference type="Proteomes" id="UP000462621"/>
    </source>
</evidence>
<organism evidence="2 3">
    <name type="scientific">Vibrio eleionomae</name>
    <dbReference type="NCBI Taxonomy" id="2653505"/>
    <lineage>
        <taxon>Bacteria</taxon>
        <taxon>Pseudomonadati</taxon>
        <taxon>Pseudomonadota</taxon>
        <taxon>Gammaproteobacteria</taxon>
        <taxon>Vibrionales</taxon>
        <taxon>Vibrionaceae</taxon>
        <taxon>Vibrio</taxon>
    </lineage>
</organism>
<keyword evidence="3" id="KW-1185">Reference proteome</keyword>
<protein>
    <submittedName>
        <fullName evidence="2">DUF4255 domain-containing protein</fullName>
    </submittedName>
</protein>
<dbReference type="InterPro" id="IPR025351">
    <property type="entry name" value="Pvc16_N"/>
</dbReference>
<dbReference type="Proteomes" id="UP000462621">
    <property type="component" value="Unassembled WGS sequence"/>
</dbReference>
<evidence type="ECO:0000313" key="2">
    <source>
        <dbReference type="EMBL" id="MZI92925.1"/>
    </source>
</evidence>
<sequence>MLMIFVHRWESKMLDECLNYLCSRLNQSIKSTFEVSDDIALVSPPLDIDGAKASKRQNKIIVFISNLEKDPFSKLNPNQGGVNLGRATIKNKPLFLTLTVAVAANFTQDNYTDGLKLLSHVMAYFHRNNFFNGQNAPDLPANIEQITLEMESIPGDQINQMWGVFGSQYLPSCLYRVRAQVPDSESILGQAGRIHLTHTNVKKEMFRW</sequence>
<evidence type="ECO:0000259" key="1">
    <source>
        <dbReference type="Pfam" id="PF14065"/>
    </source>
</evidence>
<dbReference type="AlphaFoldDB" id="A0A7X4LJ54"/>
<gene>
    <name evidence="2" type="ORF">F9817_06910</name>
</gene>
<dbReference type="Pfam" id="PF14065">
    <property type="entry name" value="Pvc16_N"/>
    <property type="match status" value="1"/>
</dbReference>
<dbReference type="EMBL" id="WEKT01000008">
    <property type="protein sequence ID" value="MZI92925.1"/>
    <property type="molecule type" value="Genomic_DNA"/>
</dbReference>